<evidence type="ECO:0000256" key="8">
    <source>
        <dbReference type="ARBA" id="ARBA00023211"/>
    </source>
</evidence>
<dbReference type="NCBIfam" id="TIGR00287">
    <property type="entry name" value="cas1"/>
    <property type="match status" value="1"/>
</dbReference>
<evidence type="ECO:0000313" key="11">
    <source>
        <dbReference type="EMBL" id="AOW19678.1"/>
    </source>
</evidence>
<evidence type="ECO:0000256" key="9">
    <source>
        <dbReference type="ARBA" id="ARBA00038592"/>
    </source>
</evidence>
<organism evidence="11 12">
    <name type="scientific">Urechidicola croceus</name>
    <dbReference type="NCBI Taxonomy" id="1850246"/>
    <lineage>
        <taxon>Bacteria</taxon>
        <taxon>Pseudomonadati</taxon>
        <taxon>Bacteroidota</taxon>
        <taxon>Flavobacteriia</taxon>
        <taxon>Flavobacteriales</taxon>
        <taxon>Flavobacteriaceae</taxon>
        <taxon>Urechidicola</taxon>
    </lineage>
</organism>
<keyword evidence="3 10" id="KW-0255">Endonuclease</keyword>
<dbReference type="HAMAP" id="MF_01470">
    <property type="entry name" value="Cas1"/>
    <property type="match status" value="1"/>
</dbReference>
<comment type="subunit">
    <text evidence="9 10">Homodimer, forms a heterotetramer with a Cas2 homodimer.</text>
</comment>
<dbReference type="Gene3D" id="1.20.120.920">
    <property type="entry name" value="CRISPR-associated endonuclease Cas1, C-terminal domain"/>
    <property type="match status" value="1"/>
</dbReference>
<dbReference type="GO" id="GO:0004520">
    <property type="term" value="F:DNA endonuclease activity"/>
    <property type="evidence" value="ECO:0007669"/>
    <property type="project" value="InterPro"/>
</dbReference>
<dbReference type="PANTHER" id="PTHR34353:SF2">
    <property type="entry name" value="CRISPR-ASSOCIATED ENDONUCLEASE CAS1 1"/>
    <property type="match status" value="1"/>
</dbReference>
<dbReference type="EMBL" id="CP017478">
    <property type="protein sequence ID" value="AOW19678.1"/>
    <property type="molecule type" value="Genomic_DNA"/>
</dbReference>
<evidence type="ECO:0000256" key="2">
    <source>
        <dbReference type="ARBA" id="ARBA00022723"/>
    </source>
</evidence>
<evidence type="ECO:0000256" key="10">
    <source>
        <dbReference type="HAMAP-Rule" id="MF_01470"/>
    </source>
</evidence>
<dbReference type="STRING" id="1850246.LPB138_02825"/>
<keyword evidence="2 10" id="KW-0479">Metal-binding</keyword>
<dbReference type="OrthoDB" id="9803119at2"/>
<reference evidence="11 12" key="1">
    <citation type="submission" date="2016-10" db="EMBL/GenBank/DDBJ databases">
        <title>Lutibacter sp. LPB0138, isolated from marine gastropod.</title>
        <authorList>
            <person name="Kim E."/>
            <person name="Yi H."/>
        </authorList>
    </citation>
    <scope>NUCLEOTIDE SEQUENCE [LARGE SCALE GENOMIC DNA]</scope>
    <source>
        <strain evidence="11 12">LPB0138</strain>
    </source>
</reference>
<evidence type="ECO:0000256" key="6">
    <source>
        <dbReference type="ARBA" id="ARBA00023118"/>
    </source>
</evidence>
<evidence type="ECO:0000256" key="1">
    <source>
        <dbReference type="ARBA" id="ARBA00022722"/>
    </source>
</evidence>
<keyword evidence="5 10" id="KW-0460">Magnesium</keyword>
<dbReference type="GO" id="GO:0016787">
    <property type="term" value="F:hydrolase activity"/>
    <property type="evidence" value="ECO:0007669"/>
    <property type="project" value="UniProtKB-KW"/>
</dbReference>
<keyword evidence="4 10" id="KW-0378">Hydrolase</keyword>
<dbReference type="InterPro" id="IPR042206">
    <property type="entry name" value="CRISPR-assoc_Cas1_C"/>
</dbReference>
<keyword evidence="6 10" id="KW-0051">Antiviral defense</keyword>
<dbReference type="InterPro" id="IPR002729">
    <property type="entry name" value="CRISPR-assoc_Cas1"/>
</dbReference>
<keyword evidence="8 10" id="KW-0464">Manganese</keyword>
<dbReference type="AlphaFoldDB" id="A0A1D8P525"/>
<comment type="similarity">
    <text evidence="10">Belongs to the CRISPR-associated endonuclease Cas1 family.</text>
</comment>
<evidence type="ECO:0000256" key="7">
    <source>
        <dbReference type="ARBA" id="ARBA00023125"/>
    </source>
</evidence>
<dbReference type="RefSeq" id="WP_070235794.1">
    <property type="nucleotide sequence ID" value="NZ_CP017478.1"/>
</dbReference>
<dbReference type="Gene3D" id="3.100.10.20">
    <property type="entry name" value="CRISPR-associated endonuclease Cas1, N-terminal domain"/>
    <property type="match status" value="1"/>
</dbReference>
<name>A0A1D8P525_9FLAO</name>
<dbReference type="NCBIfam" id="TIGR03639">
    <property type="entry name" value="cas1_NMENI"/>
    <property type="match status" value="1"/>
</dbReference>
<gene>
    <name evidence="10" type="primary">cas1</name>
    <name evidence="11" type="ORF">LPB138_02825</name>
</gene>
<evidence type="ECO:0000256" key="4">
    <source>
        <dbReference type="ARBA" id="ARBA00022801"/>
    </source>
</evidence>
<keyword evidence="7 10" id="KW-0238">DNA-binding</keyword>
<dbReference type="InterPro" id="IPR042211">
    <property type="entry name" value="CRISPR-assoc_Cas1_N"/>
</dbReference>
<dbReference type="GO" id="GO:0046872">
    <property type="term" value="F:metal ion binding"/>
    <property type="evidence" value="ECO:0007669"/>
    <property type="project" value="UniProtKB-UniRule"/>
</dbReference>
<feature type="binding site" evidence="10">
    <location>
        <position position="222"/>
    </location>
    <ligand>
        <name>Mn(2+)</name>
        <dbReference type="ChEBI" id="CHEBI:29035"/>
    </ligand>
</feature>
<dbReference type="InterPro" id="IPR050646">
    <property type="entry name" value="Cas1"/>
</dbReference>
<sequence length="300" mass="34207">MIKRTLFFTNPAYLSTKNNQLVVNYPDDDKPTKTVPIEDIGMLVLENQQITVTNGLISKLVKNKAAIINCDSFHLPISLLQPLIGHSEQTERIKHQLNASIPLKKNLWQQTISAKIYNQAQFLEEKNIPNRKMYKWATEVKSGDIENHESRAAVYYWQHILGIENFTRAQKEVAPNNLLNYGYAILRAITARALVSSGMLPSVGIFHHNKYNAFCLADDIMEPYRIYVDVLVDTIVASEENYEELTTQLKMSLLQLPTMDVVIDGNKSPLMVAMSRTTNSLYECFAGISRKILYPVYSFK</sequence>
<evidence type="ECO:0000313" key="12">
    <source>
        <dbReference type="Proteomes" id="UP000176050"/>
    </source>
</evidence>
<dbReference type="GO" id="GO:0043571">
    <property type="term" value="P:maintenance of CRISPR repeat elements"/>
    <property type="evidence" value="ECO:0007669"/>
    <property type="project" value="UniProtKB-UniRule"/>
</dbReference>
<evidence type="ECO:0000256" key="3">
    <source>
        <dbReference type="ARBA" id="ARBA00022759"/>
    </source>
</evidence>
<feature type="binding site" evidence="10">
    <location>
        <position position="207"/>
    </location>
    <ligand>
        <name>Mn(2+)</name>
        <dbReference type="ChEBI" id="CHEBI:29035"/>
    </ligand>
</feature>
<dbReference type="GO" id="GO:0003677">
    <property type="term" value="F:DNA binding"/>
    <property type="evidence" value="ECO:0007669"/>
    <property type="project" value="UniProtKB-KW"/>
</dbReference>
<dbReference type="EC" id="3.1.-.-" evidence="10"/>
<dbReference type="InterPro" id="IPR019855">
    <property type="entry name" value="CRISPR-assoc_Cas1_NMENI"/>
</dbReference>
<dbReference type="KEGG" id="lul:LPB138_02825"/>
<keyword evidence="12" id="KW-1185">Reference proteome</keyword>
<dbReference type="Proteomes" id="UP000176050">
    <property type="component" value="Chromosome"/>
</dbReference>
<protein>
    <recommendedName>
        <fullName evidence="10">CRISPR-associated endonuclease Cas1</fullName>
        <ecNumber evidence="10">3.1.-.-</ecNumber>
    </recommendedName>
</protein>
<dbReference type="PANTHER" id="PTHR34353">
    <property type="entry name" value="CRISPR-ASSOCIATED ENDONUCLEASE CAS1 1"/>
    <property type="match status" value="1"/>
</dbReference>
<feature type="binding site" evidence="10">
    <location>
        <position position="149"/>
    </location>
    <ligand>
        <name>Mn(2+)</name>
        <dbReference type="ChEBI" id="CHEBI:29035"/>
    </ligand>
</feature>
<keyword evidence="1 10" id="KW-0540">Nuclease</keyword>
<accession>A0A1D8P525</accession>
<proteinExistence type="inferred from homology"/>
<evidence type="ECO:0000256" key="5">
    <source>
        <dbReference type="ARBA" id="ARBA00022842"/>
    </source>
</evidence>
<dbReference type="GO" id="GO:0051607">
    <property type="term" value="P:defense response to virus"/>
    <property type="evidence" value="ECO:0007669"/>
    <property type="project" value="UniProtKB-UniRule"/>
</dbReference>
<dbReference type="Pfam" id="PF01867">
    <property type="entry name" value="Cas_Cas1"/>
    <property type="match status" value="1"/>
</dbReference>
<comment type="cofactor">
    <cofactor evidence="10">
        <name>Mg(2+)</name>
        <dbReference type="ChEBI" id="CHEBI:18420"/>
    </cofactor>
    <cofactor evidence="10">
        <name>Mn(2+)</name>
        <dbReference type="ChEBI" id="CHEBI:29035"/>
    </cofactor>
</comment>
<comment type="function">
    <text evidence="10">CRISPR (clustered regularly interspaced short palindromic repeat), is an adaptive immune system that provides protection against mobile genetic elements (viruses, transposable elements and conjugative plasmids). CRISPR clusters contain spacers, sequences complementary to antecedent mobile elements, and target invading nucleic acids. CRISPR clusters are transcribed and processed into CRISPR RNA (crRNA). Acts as a dsDNA endonuclease. Involved in the integration of spacer DNA into the CRISPR cassette.</text>
</comment>